<gene>
    <name evidence="1" type="ORF">LITE_LOCUS982</name>
</gene>
<dbReference type="Proteomes" id="UP001154282">
    <property type="component" value="Unassembled WGS sequence"/>
</dbReference>
<dbReference type="AlphaFoldDB" id="A0AAV0GUI4"/>
<sequence length="162" mass="18295">MDFFFDACFLVDGSFVLYTGFSSFGTVVFLETTCKGGLELCHPHYHYATVRFKMKGQWSVVTLKVVTGFIPLSRSCTLRLSPMLSPFSFTSWVHPLAMQIPPRKRLDTVSMKWASAVFENPAADLFEHSILMQSFTTHESVKAQFQISCRSGNSNLVSMNEQ</sequence>
<accession>A0AAV0GUI4</accession>
<keyword evidence="2" id="KW-1185">Reference proteome</keyword>
<evidence type="ECO:0000313" key="2">
    <source>
        <dbReference type="Proteomes" id="UP001154282"/>
    </source>
</evidence>
<proteinExistence type="predicted"/>
<name>A0AAV0GUI4_9ROSI</name>
<evidence type="ECO:0000313" key="1">
    <source>
        <dbReference type="EMBL" id="CAI0376369.1"/>
    </source>
</evidence>
<dbReference type="EMBL" id="CAMGYJ010000002">
    <property type="protein sequence ID" value="CAI0376369.1"/>
    <property type="molecule type" value="Genomic_DNA"/>
</dbReference>
<reference evidence="1" key="1">
    <citation type="submission" date="2022-08" db="EMBL/GenBank/DDBJ databases">
        <authorList>
            <person name="Gutierrez-Valencia J."/>
        </authorList>
    </citation>
    <scope>NUCLEOTIDE SEQUENCE</scope>
</reference>
<comment type="caution">
    <text evidence="1">The sequence shown here is derived from an EMBL/GenBank/DDBJ whole genome shotgun (WGS) entry which is preliminary data.</text>
</comment>
<organism evidence="1 2">
    <name type="scientific">Linum tenue</name>
    <dbReference type="NCBI Taxonomy" id="586396"/>
    <lineage>
        <taxon>Eukaryota</taxon>
        <taxon>Viridiplantae</taxon>
        <taxon>Streptophyta</taxon>
        <taxon>Embryophyta</taxon>
        <taxon>Tracheophyta</taxon>
        <taxon>Spermatophyta</taxon>
        <taxon>Magnoliopsida</taxon>
        <taxon>eudicotyledons</taxon>
        <taxon>Gunneridae</taxon>
        <taxon>Pentapetalae</taxon>
        <taxon>rosids</taxon>
        <taxon>fabids</taxon>
        <taxon>Malpighiales</taxon>
        <taxon>Linaceae</taxon>
        <taxon>Linum</taxon>
    </lineage>
</organism>
<protein>
    <submittedName>
        <fullName evidence="1">Uncharacterized protein</fullName>
    </submittedName>
</protein>